<dbReference type="Proteomes" id="UP000078343">
    <property type="component" value="Unassembled WGS sequence"/>
</dbReference>
<evidence type="ECO:0000256" key="14">
    <source>
        <dbReference type="ARBA" id="ARBA00030753"/>
    </source>
</evidence>
<evidence type="ECO:0000256" key="9">
    <source>
        <dbReference type="ARBA" id="ARBA00022946"/>
    </source>
</evidence>
<dbReference type="STRING" id="1367422.A0A178Z5X1"/>
<evidence type="ECO:0000256" key="1">
    <source>
        <dbReference type="ARBA" id="ARBA00003195"/>
    </source>
</evidence>
<keyword evidence="11" id="KW-1133">Transmembrane helix</keyword>
<dbReference type="AlphaFoldDB" id="A0A178Z5X1"/>
<comment type="function">
    <text evidence="1">Accessory subunit of the mitochondrial membrane respiratory chain NADH dehydrogenase (Complex I), that is believed not to be involved in catalysis. Complex I functions in the transfer of electrons from NADH to the respiratory chain. The immediate electron acceptor for the enzyme is believed to be ubiquinone.</text>
</comment>
<evidence type="ECO:0000256" key="12">
    <source>
        <dbReference type="ARBA" id="ARBA00023128"/>
    </source>
</evidence>
<keyword evidence="5" id="KW-0813">Transport</keyword>
<dbReference type="PANTHER" id="PTHR40637">
    <property type="entry name" value="ESSS SUBUNIT OF NADH:UBIQUINONE OXIDOREDUCTASE (COMPLEX I) PROTEIN"/>
    <property type="match status" value="1"/>
</dbReference>
<feature type="compositionally biased region" description="Basic and acidic residues" evidence="17">
    <location>
        <begin position="41"/>
        <end position="65"/>
    </location>
</feature>
<evidence type="ECO:0000313" key="19">
    <source>
        <dbReference type="Proteomes" id="UP000078343"/>
    </source>
</evidence>
<keyword evidence="12" id="KW-0496">Mitochondrion</keyword>
<keyword evidence="10" id="KW-0249">Electron transport</keyword>
<dbReference type="Pfam" id="PF10183">
    <property type="entry name" value="ESSS"/>
    <property type="match status" value="1"/>
</dbReference>
<evidence type="ECO:0000256" key="3">
    <source>
        <dbReference type="ARBA" id="ARBA00008915"/>
    </source>
</evidence>
<feature type="region of interest" description="Disordered" evidence="17">
    <location>
        <begin position="27"/>
        <end position="70"/>
    </location>
</feature>
<keyword evidence="9" id="KW-0809">Transit peptide</keyword>
<comment type="subunit">
    <text evidence="16">Complex I is composed of 45 different subunits. Interacts with BCAP31.</text>
</comment>
<dbReference type="GO" id="GO:0005743">
    <property type="term" value="C:mitochondrial inner membrane"/>
    <property type="evidence" value="ECO:0007669"/>
    <property type="project" value="UniProtKB-SubCell"/>
</dbReference>
<evidence type="ECO:0000256" key="2">
    <source>
        <dbReference type="ARBA" id="ARBA00004434"/>
    </source>
</evidence>
<name>A0A178Z5X1_9EURO</name>
<sequence>MLHRLPSRLARPSASLLSSTASSSSRFALTRPSIRTATTAHNEHRGQDAHAGHHGDAHGHDDHFDPPGGWLWGQRPGEKYEKEGWEGLAWVFVASWIVAVAAYTMKEDTSIQTWALEEARRRLEKEGFYDDK</sequence>
<evidence type="ECO:0000256" key="16">
    <source>
        <dbReference type="ARBA" id="ARBA00046528"/>
    </source>
</evidence>
<keyword evidence="19" id="KW-1185">Reference proteome</keyword>
<evidence type="ECO:0000256" key="7">
    <source>
        <dbReference type="ARBA" id="ARBA00022692"/>
    </source>
</evidence>
<evidence type="ECO:0000256" key="6">
    <source>
        <dbReference type="ARBA" id="ARBA00022660"/>
    </source>
</evidence>
<evidence type="ECO:0000256" key="5">
    <source>
        <dbReference type="ARBA" id="ARBA00022448"/>
    </source>
</evidence>
<evidence type="ECO:0000256" key="13">
    <source>
        <dbReference type="ARBA" id="ARBA00023136"/>
    </source>
</evidence>
<evidence type="ECO:0000256" key="11">
    <source>
        <dbReference type="ARBA" id="ARBA00022989"/>
    </source>
</evidence>
<dbReference type="RefSeq" id="XP_018688537.1">
    <property type="nucleotide sequence ID" value="XM_018842376.1"/>
</dbReference>
<organism evidence="18 19">
    <name type="scientific">Fonsecaea erecta</name>
    <dbReference type="NCBI Taxonomy" id="1367422"/>
    <lineage>
        <taxon>Eukaryota</taxon>
        <taxon>Fungi</taxon>
        <taxon>Dikarya</taxon>
        <taxon>Ascomycota</taxon>
        <taxon>Pezizomycotina</taxon>
        <taxon>Eurotiomycetes</taxon>
        <taxon>Chaetothyriomycetidae</taxon>
        <taxon>Chaetothyriales</taxon>
        <taxon>Herpotrichiellaceae</taxon>
        <taxon>Fonsecaea</taxon>
    </lineage>
</organism>
<protein>
    <recommendedName>
        <fullName evidence="4">NADH dehydrogenase [ubiquinone] 1 beta subcomplex subunit 11, mitochondrial</fullName>
    </recommendedName>
    <alternativeName>
        <fullName evidence="15">Complex I-ESSS</fullName>
    </alternativeName>
    <alternativeName>
        <fullName evidence="14">NADH-ubiquinone oxidoreductase ESSS subunit</fullName>
    </alternativeName>
</protein>
<evidence type="ECO:0000313" key="18">
    <source>
        <dbReference type="EMBL" id="OAP55170.1"/>
    </source>
</evidence>
<keyword evidence="7" id="KW-0812">Transmembrane</keyword>
<keyword evidence="8" id="KW-0999">Mitochondrion inner membrane</keyword>
<dbReference type="PANTHER" id="PTHR40637:SF1">
    <property type="entry name" value="ESSS SUBUNIT OF NADH:UBIQUINONE OXIDOREDUCTASE (COMPLEX I) PROTEIN"/>
    <property type="match status" value="1"/>
</dbReference>
<evidence type="ECO:0000256" key="15">
    <source>
        <dbReference type="ARBA" id="ARBA00031387"/>
    </source>
</evidence>
<comment type="similarity">
    <text evidence="3">Belongs to the complex I NDUFB11 subunit family.</text>
</comment>
<comment type="subcellular location">
    <subcellularLocation>
        <location evidence="2">Mitochondrion inner membrane</location>
        <topology evidence="2">Single-pass membrane protein</topology>
    </subcellularLocation>
</comment>
<dbReference type="InterPro" id="IPR019329">
    <property type="entry name" value="NADH_UbQ_OxRdtase_ESSS_su"/>
</dbReference>
<evidence type="ECO:0000256" key="17">
    <source>
        <dbReference type="SAM" id="MobiDB-lite"/>
    </source>
</evidence>
<evidence type="ECO:0000256" key="10">
    <source>
        <dbReference type="ARBA" id="ARBA00022982"/>
    </source>
</evidence>
<proteinExistence type="inferred from homology"/>
<gene>
    <name evidence="18" type="ORF">AYL99_10870</name>
</gene>
<dbReference type="GeneID" id="30015038"/>
<keyword evidence="13" id="KW-0472">Membrane</keyword>
<comment type="caution">
    <text evidence="18">The sequence shown here is derived from an EMBL/GenBank/DDBJ whole genome shotgun (WGS) entry which is preliminary data.</text>
</comment>
<accession>A0A178Z5X1</accession>
<evidence type="ECO:0000256" key="8">
    <source>
        <dbReference type="ARBA" id="ARBA00022792"/>
    </source>
</evidence>
<reference evidence="18 19" key="1">
    <citation type="submission" date="2016-04" db="EMBL/GenBank/DDBJ databases">
        <title>Draft genome of Fonsecaea erecta CBS 125763.</title>
        <authorList>
            <person name="Weiss V.A."/>
            <person name="Vicente V.A."/>
            <person name="Raittz R.T."/>
            <person name="Moreno L.F."/>
            <person name="De Souza E.M."/>
            <person name="Pedrosa F.O."/>
            <person name="Steffens M.B."/>
            <person name="Faoro H."/>
            <person name="Tadra-Sfeir M.Z."/>
            <person name="Najafzadeh M.J."/>
            <person name="Felipe M.S."/>
            <person name="Teixeira M."/>
            <person name="Sun J."/>
            <person name="Xi L."/>
            <person name="Gomes R."/>
            <person name="De Azevedo C.M."/>
            <person name="Salgado C.G."/>
            <person name="Da Silva M.B."/>
            <person name="Nascimento M.F."/>
            <person name="Queiroz-Telles F."/>
            <person name="Attili D.S."/>
            <person name="Gorbushina A."/>
        </authorList>
    </citation>
    <scope>NUCLEOTIDE SEQUENCE [LARGE SCALE GENOMIC DNA]</scope>
    <source>
        <strain evidence="18 19">CBS 125763</strain>
    </source>
</reference>
<keyword evidence="6" id="KW-0679">Respiratory chain</keyword>
<evidence type="ECO:0000256" key="4">
    <source>
        <dbReference type="ARBA" id="ARBA00018632"/>
    </source>
</evidence>
<dbReference type="EMBL" id="LVYI01000012">
    <property type="protein sequence ID" value="OAP55170.1"/>
    <property type="molecule type" value="Genomic_DNA"/>
</dbReference>
<dbReference type="OrthoDB" id="2147978at2759"/>